<evidence type="ECO:0000313" key="1">
    <source>
        <dbReference type="EMBL" id="TRU46258.1"/>
    </source>
</evidence>
<comment type="caution">
    <text evidence="1">The sequence shown here is derived from an EMBL/GenBank/DDBJ whole genome shotgun (WGS) entry which is preliminary data.</text>
</comment>
<accession>A0A552FHR0</accession>
<dbReference type="EMBL" id="SFBE01000314">
    <property type="protein sequence ID" value="TRU46258.1"/>
    <property type="molecule type" value="Genomic_DNA"/>
</dbReference>
<name>A0A552FHR0_MICAE</name>
<evidence type="ECO:0000313" key="2">
    <source>
        <dbReference type="Proteomes" id="UP000316958"/>
    </source>
</evidence>
<gene>
    <name evidence="1" type="ORF">EWV57_19040</name>
</gene>
<reference evidence="1 2" key="1">
    <citation type="submission" date="2019-01" db="EMBL/GenBank/DDBJ databases">
        <title>Coherence of Microcystis species and biogeography revealed through population genomics.</title>
        <authorList>
            <person name="Perez-Carrascal O.M."/>
            <person name="Terrat Y."/>
            <person name="Giani A."/>
            <person name="Fortin N."/>
            <person name="Tromas N."/>
            <person name="Shapiro B.J."/>
        </authorList>
    </citation>
    <scope>NUCLEOTIDE SEQUENCE [LARGE SCALE GENOMIC DNA]</scope>
    <source>
        <strain evidence="1">Ma_QC_Ch_20071001_S25D</strain>
    </source>
</reference>
<dbReference type="AlphaFoldDB" id="A0A552FHR0"/>
<dbReference type="Proteomes" id="UP000316958">
    <property type="component" value="Unassembled WGS sequence"/>
</dbReference>
<sequence>MKVREFIQEANVSIQHKVEEEIQAMQEEVDKLNRSDLFLAFQARLEAAEGNRVSMSDFDLAMLREQVEGFRDVTKELTMEIYRLSKIALQP</sequence>
<protein>
    <submittedName>
        <fullName evidence="1">Uncharacterized protein</fullName>
    </submittedName>
</protein>
<proteinExistence type="predicted"/>
<organism evidence="1 2">
    <name type="scientific">Microcystis aeruginosa Ma_QC_Ch_20071001_S25D</name>
    <dbReference type="NCBI Taxonomy" id="2486250"/>
    <lineage>
        <taxon>Bacteria</taxon>
        <taxon>Bacillati</taxon>
        <taxon>Cyanobacteriota</taxon>
        <taxon>Cyanophyceae</taxon>
        <taxon>Oscillatoriophycideae</taxon>
        <taxon>Chroococcales</taxon>
        <taxon>Microcystaceae</taxon>
        <taxon>Microcystis</taxon>
    </lineage>
</organism>